<evidence type="ECO:0000256" key="5">
    <source>
        <dbReference type="PROSITE-ProRule" id="PRU01240"/>
    </source>
</evidence>
<keyword evidence="7" id="KW-0732">Signal</keyword>
<feature type="active site" description="Charge relay system" evidence="5">
    <location>
        <position position="358"/>
    </location>
</feature>
<evidence type="ECO:0000256" key="2">
    <source>
        <dbReference type="ARBA" id="ARBA00022670"/>
    </source>
</evidence>
<accession>A0A3N0BS82</accession>
<feature type="domain" description="Peptidase S8/S53" evidence="8">
    <location>
        <begin position="151"/>
        <end position="392"/>
    </location>
</feature>
<dbReference type="GO" id="GO:0004252">
    <property type="term" value="F:serine-type endopeptidase activity"/>
    <property type="evidence" value="ECO:0007669"/>
    <property type="project" value="UniProtKB-UniRule"/>
</dbReference>
<feature type="active site" description="Charge relay system" evidence="5">
    <location>
        <position position="192"/>
    </location>
</feature>
<dbReference type="Proteomes" id="UP000273807">
    <property type="component" value="Unassembled WGS sequence"/>
</dbReference>
<name>A0A3N0BS82_9MICC</name>
<comment type="caution">
    <text evidence="10">The sequence shown here is derived from an EMBL/GenBank/DDBJ whole genome shotgun (WGS) entry which is preliminary data.</text>
</comment>
<dbReference type="RefSeq" id="WP_123256122.1">
    <property type="nucleotide sequence ID" value="NZ_RBED01000115.1"/>
</dbReference>
<evidence type="ECO:0000256" key="1">
    <source>
        <dbReference type="ARBA" id="ARBA00011073"/>
    </source>
</evidence>
<dbReference type="InterPro" id="IPR023828">
    <property type="entry name" value="Peptidase_S8_Ser-AS"/>
</dbReference>
<organism evidence="10 11">
    <name type="scientific">Arthrobacter oryzae</name>
    <dbReference type="NCBI Taxonomy" id="409290"/>
    <lineage>
        <taxon>Bacteria</taxon>
        <taxon>Bacillati</taxon>
        <taxon>Actinomycetota</taxon>
        <taxon>Actinomycetes</taxon>
        <taxon>Micrococcales</taxon>
        <taxon>Micrococcaceae</taxon>
        <taxon>Arthrobacter</taxon>
    </lineage>
</organism>
<dbReference type="InterPro" id="IPR015500">
    <property type="entry name" value="Peptidase_S8_subtilisin-rel"/>
</dbReference>
<dbReference type="SUPFAM" id="SSF52743">
    <property type="entry name" value="Subtilisin-like"/>
    <property type="match status" value="1"/>
</dbReference>
<dbReference type="PROSITE" id="PS51892">
    <property type="entry name" value="SUBTILASE"/>
    <property type="match status" value="1"/>
</dbReference>
<keyword evidence="3 5" id="KW-0378">Hydrolase</keyword>
<evidence type="ECO:0000256" key="4">
    <source>
        <dbReference type="ARBA" id="ARBA00022825"/>
    </source>
</evidence>
<dbReference type="PROSITE" id="PS00138">
    <property type="entry name" value="SUBTILASE_SER"/>
    <property type="match status" value="1"/>
</dbReference>
<dbReference type="Pfam" id="PF22148">
    <property type="entry name" value="Fervidolysin_NPro-like"/>
    <property type="match status" value="1"/>
</dbReference>
<dbReference type="InterPro" id="IPR000209">
    <property type="entry name" value="Peptidase_S8/S53_dom"/>
</dbReference>
<dbReference type="InterPro" id="IPR023827">
    <property type="entry name" value="Peptidase_S8_Asp-AS"/>
</dbReference>
<evidence type="ECO:0000256" key="3">
    <source>
        <dbReference type="ARBA" id="ARBA00022801"/>
    </source>
</evidence>
<dbReference type="PROSITE" id="PS00137">
    <property type="entry name" value="SUBTILASE_HIS"/>
    <property type="match status" value="1"/>
</dbReference>
<keyword evidence="4 5" id="KW-0720">Serine protease</keyword>
<dbReference type="PANTHER" id="PTHR43806:SF11">
    <property type="entry name" value="CEREVISIN-RELATED"/>
    <property type="match status" value="1"/>
</dbReference>
<feature type="domain" description="Fervidolysin-like N-terminal prodomain" evidence="9">
    <location>
        <begin position="27"/>
        <end position="96"/>
    </location>
</feature>
<evidence type="ECO:0000313" key="11">
    <source>
        <dbReference type="Proteomes" id="UP000273807"/>
    </source>
</evidence>
<feature type="chain" id="PRO_5017945671" evidence="7">
    <location>
        <begin position="28"/>
        <end position="413"/>
    </location>
</feature>
<dbReference type="Gene3D" id="3.40.50.200">
    <property type="entry name" value="Peptidase S8/S53 domain"/>
    <property type="match status" value="1"/>
</dbReference>
<dbReference type="GO" id="GO:0006508">
    <property type="term" value="P:proteolysis"/>
    <property type="evidence" value="ECO:0007669"/>
    <property type="project" value="UniProtKB-KW"/>
</dbReference>
<dbReference type="PROSITE" id="PS00136">
    <property type="entry name" value="SUBTILASE_ASP"/>
    <property type="match status" value="1"/>
</dbReference>
<dbReference type="OrthoDB" id="9813435at2"/>
<feature type="signal peptide" evidence="7">
    <location>
        <begin position="1"/>
        <end position="27"/>
    </location>
</feature>
<keyword evidence="11" id="KW-1185">Reference proteome</keyword>
<keyword evidence="2 5" id="KW-0645">Protease</keyword>
<protein>
    <submittedName>
        <fullName evidence="10">Peptidase S8</fullName>
    </submittedName>
</protein>
<dbReference type="Pfam" id="PF00082">
    <property type="entry name" value="Peptidase_S8"/>
    <property type="match status" value="1"/>
</dbReference>
<comment type="similarity">
    <text evidence="1 5 6">Belongs to the peptidase S8 family.</text>
</comment>
<dbReference type="InterPro" id="IPR050131">
    <property type="entry name" value="Peptidase_S8_subtilisin-like"/>
</dbReference>
<dbReference type="InterPro" id="IPR022398">
    <property type="entry name" value="Peptidase_S8_His-AS"/>
</dbReference>
<evidence type="ECO:0000256" key="7">
    <source>
        <dbReference type="SAM" id="SignalP"/>
    </source>
</evidence>
<sequence>MKKLVIAGFAALTLAFGAITFALPSNAAAQPSLIAGQIMVKFHDDRAAAGVLRQHGLSQGAGIGSTGAHLIKVPAGQELQLIAALSRNPAVQYAEPDGLVTAATADEYFPRQYALQNTGQPFTNTAGTLAVAGGKADADVDAVEAWTVTTGGGTKVAIIDSGVASDNPDITPKVVARANFSTAATGEDNYGHGTHVAGIVAATANNSIGVAGVCPECTILDAKVLNDSGSGSSSAIANGINWAVSNGAKVVNMSLGQRTSSKTLETAVNNAWKQGAVLVAAAGNTGSQSKIYPGAYPNVIAVAATDTTDAKASFSTYGSWVDVAAPGVNVYSTFPNHPFYIATENGRSQGYDVGNGTSMASPIVAATAALAWSSHTGATNTSVRANVESTADRIPGTGNYWAHGRVNANNAVR</sequence>
<feature type="active site" description="Charge relay system" evidence="5">
    <location>
        <position position="160"/>
    </location>
</feature>
<dbReference type="InterPro" id="IPR036852">
    <property type="entry name" value="Peptidase_S8/S53_dom_sf"/>
</dbReference>
<dbReference type="PRINTS" id="PR00723">
    <property type="entry name" value="SUBTILISIN"/>
</dbReference>
<dbReference type="AlphaFoldDB" id="A0A3N0BS82"/>
<dbReference type="InterPro" id="IPR054399">
    <property type="entry name" value="Fervidolysin-like_N_prodom"/>
</dbReference>
<dbReference type="EMBL" id="RBED01000115">
    <property type="protein sequence ID" value="RNL51938.1"/>
    <property type="molecule type" value="Genomic_DNA"/>
</dbReference>
<proteinExistence type="inferred from homology"/>
<evidence type="ECO:0000313" key="10">
    <source>
        <dbReference type="EMBL" id="RNL51938.1"/>
    </source>
</evidence>
<gene>
    <name evidence="10" type="ORF">D7003_14440</name>
</gene>
<reference evidence="10 11" key="1">
    <citation type="submission" date="2018-10" db="EMBL/GenBank/DDBJ databases">
        <title>Genome sequencing of Arthrobacter oryzae TNB02.</title>
        <authorList>
            <person name="Cho Y.-J."/>
            <person name="Cho A."/>
            <person name="Kim O.-S."/>
        </authorList>
    </citation>
    <scope>NUCLEOTIDE SEQUENCE [LARGE SCALE GENOMIC DNA]</scope>
    <source>
        <strain evidence="10 11">TNB02</strain>
    </source>
</reference>
<evidence type="ECO:0000256" key="6">
    <source>
        <dbReference type="RuleBase" id="RU003355"/>
    </source>
</evidence>
<evidence type="ECO:0000259" key="9">
    <source>
        <dbReference type="Pfam" id="PF22148"/>
    </source>
</evidence>
<dbReference type="PANTHER" id="PTHR43806">
    <property type="entry name" value="PEPTIDASE S8"/>
    <property type="match status" value="1"/>
</dbReference>
<evidence type="ECO:0000259" key="8">
    <source>
        <dbReference type="Pfam" id="PF00082"/>
    </source>
</evidence>